<feature type="chain" id="PRO_5018762469" description="SCP domain-containing protein" evidence="1">
    <location>
        <begin position="22"/>
        <end position="157"/>
    </location>
</feature>
<evidence type="ECO:0000259" key="2">
    <source>
        <dbReference type="SMART" id="SM00198"/>
    </source>
</evidence>
<dbReference type="PANTHER" id="PTHR10334">
    <property type="entry name" value="CYSTEINE-RICH SECRETORY PROTEIN-RELATED"/>
    <property type="match status" value="1"/>
</dbReference>
<accession>A0A3S3PFR9</accession>
<keyword evidence="4" id="KW-1185">Reference proteome</keyword>
<evidence type="ECO:0000256" key="1">
    <source>
        <dbReference type="SAM" id="SignalP"/>
    </source>
</evidence>
<dbReference type="InterPro" id="IPR014044">
    <property type="entry name" value="CAP_dom"/>
</dbReference>
<dbReference type="AlphaFoldDB" id="A0A3S3PFR9"/>
<evidence type="ECO:0000313" key="4">
    <source>
        <dbReference type="Proteomes" id="UP000285301"/>
    </source>
</evidence>
<dbReference type="InterPro" id="IPR001283">
    <property type="entry name" value="CRISP-related"/>
</dbReference>
<organism evidence="3 4">
    <name type="scientific">Dinothrombium tinctorium</name>
    <dbReference type="NCBI Taxonomy" id="1965070"/>
    <lineage>
        <taxon>Eukaryota</taxon>
        <taxon>Metazoa</taxon>
        <taxon>Ecdysozoa</taxon>
        <taxon>Arthropoda</taxon>
        <taxon>Chelicerata</taxon>
        <taxon>Arachnida</taxon>
        <taxon>Acari</taxon>
        <taxon>Acariformes</taxon>
        <taxon>Trombidiformes</taxon>
        <taxon>Prostigmata</taxon>
        <taxon>Anystina</taxon>
        <taxon>Parasitengona</taxon>
        <taxon>Trombidioidea</taxon>
        <taxon>Trombidiidae</taxon>
        <taxon>Dinothrombium</taxon>
    </lineage>
</organism>
<dbReference type="PRINTS" id="PR00837">
    <property type="entry name" value="V5TPXLIKE"/>
</dbReference>
<sequence length="157" mass="17726">MKYFFVSSVLLLIAFDKEGSAASFNDQCVQAHNAYRMQEGKPTLTTDFRLVNHAQRRANQLSASCSFDHNGNLGSGYGENLAFGYYNCAQSVKMWYDEKRFYRAPVFSAQTGHYTQVVWRGTTKVGCATAPHCRYRTITVCSYDPPGNMQGQFQNNV</sequence>
<dbReference type="Proteomes" id="UP000285301">
    <property type="component" value="Unassembled WGS sequence"/>
</dbReference>
<feature type="domain" description="SCP" evidence="2">
    <location>
        <begin position="23"/>
        <end position="151"/>
    </location>
</feature>
<reference evidence="3 4" key="1">
    <citation type="journal article" date="2018" name="Gigascience">
        <title>Genomes of trombidid mites reveal novel predicted allergens and laterally-transferred genes associated with secondary metabolism.</title>
        <authorList>
            <person name="Dong X."/>
            <person name="Chaisiri K."/>
            <person name="Xia D."/>
            <person name="Armstrong S.D."/>
            <person name="Fang Y."/>
            <person name="Donnelly M.J."/>
            <person name="Kadowaki T."/>
            <person name="McGarry J.W."/>
            <person name="Darby A.C."/>
            <person name="Makepeace B.L."/>
        </authorList>
    </citation>
    <scope>NUCLEOTIDE SEQUENCE [LARGE SCALE GENOMIC DNA]</scope>
    <source>
        <strain evidence="3">UoL-WK</strain>
    </source>
</reference>
<dbReference type="EMBL" id="NCKU01000757">
    <property type="protein sequence ID" value="RWS14302.1"/>
    <property type="molecule type" value="Genomic_DNA"/>
</dbReference>
<dbReference type="SUPFAM" id="SSF55797">
    <property type="entry name" value="PR-1-like"/>
    <property type="match status" value="1"/>
</dbReference>
<feature type="signal peptide" evidence="1">
    <location>
        <begin position="1"/>
        <end position="21"/>
    </location>
</feature>
<dbReference type="OrthoDB" id="6507808at2759"/>
<dbReference type="GO" id="GO:0005576">
    <property type="term" value="C:extracellular region"/>
    <property type="evidence" value="ECO:0007669"/>
    <property type="project" value="InterPro"/>
</dbReference>
<dbReference type="InterPro" id="IPR018244">
    <property type="entry name" value="Allrgn_V5/Tpx1_CS"/>
</dbReference>
<dbReference type="PROSITE" id="PS01009">
    <property type="entry name" value="CRISP_1"/>
    <property type="match status" value="1"/>
</dbReference>
<dbReference type="Gene3D" id="3.40.33.10">
    <property type="entry name" value="CAP"/>
    <property type="match status" value="1"/>
</dbReference>
<proteinExistence type="predicted"/>
<protein>
    <recommendedName>
        <fullName evidence="2">SCP domain-containing protein</fullName>
    </recommendedName>
</protein>
<keyword evidence="1" id="KW-0732">Signal</keyword>
<comment type="caution">
    <text evidence="3">The sequence shown here is derived from an EMBL/GenBank/DDBJ whole genome shotgun (WGS) entry which is preliminary data.</text>
</comment>
<dbReference type="FunFam" id="3.40.33.10:FF:000010">
    <property type="entry name" value="Predicted protein"/>
    <property type="match status" value="1"/>
</dbReference>
<name>A0A3S3PFR9_9ACAR</name>
<dbReference type="STRING" id="1965070.A0A3S3PFR9"/>
<evidence type="ECO:0000313" key="3">
    <source>
        <dbReference type="EMBL" id="RWS14302.1"/>
    </source>
</evidence>
<dbReference type="InterPro" id="IPR035940">
    <property type="entry name" value="CAP_sf"/>
</dbReference>
<dbReference type="Pfam" id="PF00188">
    <property type="entry name" value="CAP"/>
    <property type="match status" value="1"/>
</dbReference>
<gene>
    <name evidence="3" type="ORF">B4U79_05446</name>
</gene>
<dbReference type="SMART" id="SM00198">
    <property type="entry name" value="SCP"/>
    <property type="match status" value="1"/>
</dbReference>